<name>A0A9D9HIJ0_9BACT</name>
<keyword evidence="1 2" id="KW-0732">Signal</keyword>
<gene>
    <name evidence="4" type="ORF">IAC06_05300</name>
</gene>
<evidence type="ECO:0000313" key="5">
    <source>
        <dbReference type="Proteomes" id="UP000823661"/>
    </source>
</evidence>
<feature type="signal peptide" evidence="2">
    <location>
        <begin position="1"/>
        <end position="28"/>
    </location>
</feature>
<dbReference type="Pfam" id="PF13205">
    <property type="entry name" value="Big_5"/>
    <property type="match status" value="1"/>
</dbReference>
<dbReference type="Proteomes" id="UP000823661">
    <property type="component" value="Unassembled WGS sequence"/>
</dbReference>
<dbReference type="InterPro" id="IPR032812">
    <property type="entry name" value="SbsA_Ig"/>
</dbReference>
<proteinExistence type="predicted"/>
<evidence type="ECO:0000313" key="4">
    <source>
        <dbReference type="EMBL" id="MBO8452283.1"/>
    </source>
</evidence>
<sequence>MKIGNFALLKGQAVALPAVMFCAGMLGAACTKTEVDVPVRETRQIKVHLSEYDSSGQLLEGEKSIDNLQACIFEDGMLTAVYDNLAVSGSSVDLQIGSYSGTLYLLANTAGLVDLSDLQTGGISEDEWLRHTVGQNAGAPAHFFTGKADLGGRETTVPVSLERGVARFDLQLRTAGDASVSSLTLANSAQSAYLFPVSGELSPAGVSRKDVSVSFSQPLTVDTPGVLYVYEQESDGLEITVDAVVDGRHMTLTKKLENSLERNTIYTVTLRKDAIDVTLEVSFEDWIPGSDTELVPQRRYL</sequence>
<accession>A0A9D9HIJ0</accession>
<reference evidence="4" key="1">
    <citation type="submission" date="2020-10" db="EMBL/GenBank/DDBJ databases">
        <authorList>
            <person name="Gilroy R."/>
        </authorList>
    </citation>
    <scope>NUCLEOTIDE SEQUENCE</scope>
    <source>
        <strain evidence="4">B1-20833</strain>
    </source>
</reference>
<evidence type="ECO:0000256" key="2">
    <source>
        <dbReference type="SAM" id="SignalP"/>
    </source>
</evidence>
<protein>
    <recommendedName>
        <fullName evidence="3">SbsA Ig-like domain-containing protein</fullName>
    </recommendedName>
</protein>
<reference evidence="4" key="2">
    <citation type="journal article" date="2021" name="PeerJ">
        <title>Extensive microbial diversity within the chicken gut microbiome revealed by metagenomics and culture.</title>
        <authorList>
            <person name="Gilroy R."/>
            <person name="Ravi A."/>
            <person name="Getino M."/>
            <person name="Pursley I."/>
            <person name="Horton D.L."/>
            <person name="Alikhan N.F."/>
            <person name="Baker D."/>
            <person name="Gharbi K."/>
            <person name="Hall N."/>
            <person name="Watson M."/>
            <person name="Adriaenssens E.M."/>
            <person name="Foster-Nyarko E."/>
            <person name="Jarju S."/>
            <person name="Secka A."/>
            <person name="Antonio M."/>
            <person name="Oren A."/>
            <person name="Chaudhuri R.R."/>
            <person name="La Ragione R."/>
            <person name="Hildebrand F."/>
            <person name="Pallen M.J."/>
        </authorList>
    </citation>
    <scope>NUCLEOTIDE SEQUENCE</scope>
    <source>
        <strain evidence="4">B1-20833</strain>
    </source>
</reference>
<organism evidence="4 5">
    <name type="scientific">Candidatus Cryptobacteroides intestinavium</name>
    <dbReference type="NCBI Taxonomy" id="2840766"/>
    <lineage>
        <taxon>Bacteria</taxon>
        <taxon>Pseudomonadati</taxon>
        <taxon>Bacteroidota</taxon>
        <taxon>Bacteroidia</taxon>
        <taxon>Bacteroidales</taxon>
        <taxon>Candidatus Cryptobacteroides</taxon>
    </lineage>
</organism>
<dbReference type="AlphaFoldDB" id="A0A9D9HIJ0"/>
<dbReference type="EMBL" id="JADIMI010000051">
    <property type="protein sequence ID" value="MBO8452283.1"/>
    <property type="molecule type" value="Genomic_DNA"/>
</dbReference>
<feature type="chain" id="PRO_5038956289" description="SbsA Ig-like domain-containing protein" evidence="2">
    <location>
        <begin position="29"/>
        <end position="301"/>
    </location>
</feature>
<evidence type="ECO:0000259" key="3">
    <source>
        <dbReference type="Pfam" id="PF13205"/>
    </source>
</evidence>
<comment type="caution">
    <text evidence="4">The sequence shown here is derived from an EMBL/GenBank/DDBJ whole genome shotgun (WGS) entry which is preliminary data.</text>
</comment>
<dbReference type="PROSITE" id="PS51257">
    <property type="entry name" value="PROKAR_LIPOPROTEIN"/>
    <property type="match status" value="1"/>
</dbReference>
<feature type="domain" description="SbsA Ig-like" evidence="3">
    <location>
        <begin position="205"/>
        <end position="277"/>
    </location>
</feature>
<evidence type="ECO:0000256" key="1">
    <source>
        <dbReference type="ARBA" id="ARBA00022729"/>
    </source>
</evidence>
<dbReference type="Gene3D" id="2.60.40.2630">
    <property type="match status" value="1"/>
</dbReference>